<gene>
    <name evidence="4" type="ORF">g.27094</name>
</gene>
<dbReference type="InterPro" id="IPR023779">
    <property type="entry name" value="Chromodomain_CS"/>
</dbReference>
<dbReference type="GO" id="GO:0000792">
    <property type="term" value="C:heterochromatin"/>
    <property type="evidence" value="ECO:0007669"/>
    <property type="project" value="UniProtKB-ARBA"/>
</dbReference>
<evidence type="ECO:0000313" key="4">
    <source>
        <dbReference type="EMBL" id="MBY19878.1"/>
    </source>
</evidence>
<protein>
    <submittedName>
        <fullName evidence="4">Heterochromatin protein 1</fullName>
    </submittedName>
</protein>
<dbReference type="InterPro" id="IPR023780">
    <property type="entry name" value="Chromo_domain"/>
</dbReference>
<dbReference type="GO" id="GO:0005634">
    <property type="term" value="C:nucleus"/>
    <property type="evidence" value="ECO:0007669"/>
    <property type="project" value="UniProtKB-SubCell"/>
</dbReference>
<evidence type="ECO:0000259" key="3">
    <source>
        <dbReference type="PROSITE" id="PS50013"/>
    </source>
</evidence>
<name>A0A2S2NS21_SCHGA</name>
<dbReference type="InterPro" id="IPR016197">
    <property type="entry name" value="Chromo-like_dom_sf"/>
</dbReference>
<comment type="subcellular location">
    <subcellularLocation>
        <location evidence="1">Nucleus</location>
    </subcellularLocation>
</comment>
<dbReference type="PROSITE" id="PS50013">
    <property type="entry name" value="CHROMO_2"/>
    <property type="match status" value="1"/>
</dbReference>
<sequence length="188" mass="22271">MKNSLWISSYHGHVIKLLYLLELKPERTCLLRSNKVTKNDPDSNYNKKKRGKKNQEYIVEKILKKRTRYGKVEYFLKWKDYSDSENSWEPIENLNCDDLVASYEAIIKNKPSTSIDFESSDQYDGNNNDEQQKIAQKVVSIKKLHGQIIYYVKFNGIEEPEAITSNKAEQLYSHLIIKYYKNKWYGIK</sequence>
<dbReference type="CDD" id="cd00034">
    <property type="entry name" value="CSD"/>
    <property type="match status" value="1"/>
</dbReference>
<organism evidence="4">
    <name type="scientific">Schizaphis graminum</name>
    <name type="common">Green bug aphid</name>
    <dbReference type="NCBI Taxonomy" id="13262"/>
    <lineage>
        <taxon>Eukaryota</taxon>
        <taxon>Metazoa</taxon>
        <taxon>Ecdysozoa</taxon>
        <taxon>Arthropoda</taxon>
        <taxon>Hexapoda</taxon>
        <taxon>Insecta</taxon>
        <taxon>Pterygota</taxon>
        <taxon>Neoptera</taxon>
        <taxon>Paraneoptera</taxon>
        <taxon>Hemiptera</taxon>
        <taxon>Sternorrhyncha</taxon>
        <taxon>Aphidomorpha</taxon>
        <taxon>Aphidoidea</taxon>
        <taxon>Aphididae</taxon>
        <taxon>Aphidini</taxon>
        <taxon>Schizaphis</taxon>
    </lineage>
</organism>
<dbReference type="Gene3D" id="2.40.50.40">
    <property type="match status" value="2"/>
</dbReference>
<dbReference type="PANTHER" id="PTHR22812">
    <property type="entry name" value="CHROMOBOX PROTEIN"/>
    <property type="match status" value="1"/>
</dbReference>
<dbReference type="SUPFAM" id="SSF54160">
    <property type="entry name" value="Chromo domain-like"/>
    <property type="match status" value="2"/>
</dbReference>
<evidence type="ECO:0000256" key="2">
    <source>
        <dbReference type="ARBA" id="ARBA00023242"/>
    </source>
</evidence>
<dbReference type="PROSITE" id="PS00598">
    <property type="entry name" value="CHROMO_1"/>
    <property type="match status" value="1"/>
</dbReference>
<dbReference type="AlphaFoldDB" id="A0A2S2NS21"/>
<dbReference type="EMBL" id="GGMR01007259">
    <property type="protein sequence ID" value="MBY19878.1"/>
    <property type="molecule type" value="Transcribed_RNA"/>
</dbReference>
<feature type="domain" description="Chromo" evidence="3">
    <location>
        <begin position="57"/>
        <end position="104"/>
    </location>
</feature>
<dbReference type="InterPro" id="IPR017984">
    <property type="entry name" value="Chromo_dom_subgr"/>
</dbReference>
<evidence type="ECO:0000256" key="1">
    <source>
        <dbReference type="ARBA" id="ARBA00004123"/>
    </source>
</evidence>
<dbReference type="Pfam" id="PF00385">
    <property type="entry name" value="Chromo"/>
    <property type="match status" value="1"/>
</dbReference>
<reference evidence="4" key="1">
    <citation type="submission" date="2018-04" db="EMBL/GenBank/DDBJ databases">
        <title>Transcriptome of Schizaphis graminum biotype I.</title>
        <authorList>
            <person name="Scully E.D."/>
            <person name="Geib S.M."/>
            <person name="Palmer N.A."/>
            <person name="Koch K."/>
            <person name="Bradshaw J."/>
            <person name="Heng-Moss T."/>
            <person name="Sarath G."/>
        </authorList>
    </citation>
    <scope>NUCLEOTIDE SEQUENCE</scope>
</reference>
<dbReference type="SMART" id="SM00298">
    <property type="entry name" value="CHROMO"/>
    <property type="match status" value="2"/>
</dbReference>
<keyword evidence="2" id="KW-0539">Nucleus</keyword>
<proteinExistence type="predicted"/>
<dbReference type="InterPro" id="IPR051219">
    <property type="entry name" value="Heterochromatin_chromo-domain"/>
</dbReference>
<dbReference type="InterPro" id="IPR000953">
    <property type="entry name" value="Chromo/chromo_shadow_dom"/>
</dbReference>
<dbReference type="InterPro" id="IPR008251">
    <property type="entry name" value="Chromo_shadow_dom"/>
</dbReference>
<dbReference type="PRINTS" id="PR00504">
    <property type="entry name" value="CHROMODOMAIN"/>
</dbReference>
<accession>A0A2S2NS21</accession>
<dbReference type="Pfam" id="PF01393">
    <property type="entry name" value="Chromo_shadow"/>
    <property type="match status" value="1"/>
</dbReference>